<dbReference type="Proteomes" id="UP000474778">
    <property type="component" value="Unassembled WGS sequence"/>
</dbReference>
<evidence type="ECO:0000313" key="4">
    <source>
        <dbReference type="Proteomes" id="UP000474778"/>
    </source>
</evidence>
<evidence type="ECO:0000256" key="2">
    <source>
        <dbReference type="SAM" id="Phobius"/>
    </source>
</evidence>
<keyword evidence="4" id="KW-1185">Reference proteome</keyword>
<feature type="region of interest" description="Disordered" evidence="1">
    <location>
        <begin position="1"/>
        <end position="91"/>
    </location>
</feature>
<keyword evidence="2" id="KW-0812">Transmembrane</keyword>
<dbReference type="EMBL" id="WRPA01000004">
    <property type="protein sequence ID" value="MXR68360.1"/>
    <property type="molecule type" value="Genomic_DNA"/>
</dbReference>
<comment type="caution">
    <text evidence="3">The sequence shown here is derived from an EMBL/GenBank/DDBJ whole genome shotgun (WGS) entry which is preliminary data.</text>
</comment>
<dbReference type="RefSeq" id="WP_160794572.1">
    <property type="nucleotide sequence ID" value="NZ_WRPA01000004.1"/>
</dbReference>
<keyword evidence="2" id="KW-1133">Transmembrane helix</keyword>
<feature type="compositionally biased region" description="Low complexity" evidence="1">
    <location>
        <begin position="35"/>
        <end position="62"/>
    </location>
</feature>
<gene>
    <name evidence="3" type="ORF">GNT65_06670</name>
</gene>
<feature type="compositionally biased region" description="Basic and acidic residues" evidence="1">
    <location>
        <begin position="63"/>
        <end position="91"/>
    </location>
</feature>
<proteinExistence type="predicted"/>
<protein>
    <submittedName>
        <fullName evidence="3">Uncharacterized protein</fullName>
    </submittedName>
</protein>
<organism evidence="3 4">
    <name type="scientific">Shewanella insulae</name>
    <dbReference type="NCBI Taxonomy" id="2681496"/>
    <lineage>
        <taxon>Bacteria</taxon>
        <taxon>Pseudomonadati</taxon>
        <taxon>Pseudomonadota</taxon>
        <taxon>Gammaproteobacteria</taxon>
        <taxon>Alteromonadales</taxon>
        <taxon>Shewanellaceae</taxon>
        <taxon>Shewanella</taxon>
    </lineage>
</organism>
<evidence type="ECO:0000313" key="3">
    <source>
        <dbReference type="EMBL" id="MXR68360.1"/>
    </source>
</evidence>
<accession>A0A6L7HWG8</accession>
<name>A0A6L7HWG8_9GAMM</name>
<reference evidence="3 4" key="1">
    <citation type="submission" date="2019-12" db="EMBL/GenBank/DDBJ databases">
        <title>Shewanella insulae sp. nov., isolated from a tidal flat.</title>
        <authorList>
            <person name="Yoon J.-H."/>
        </authorList>
    </citation>
    <scope>NUCLEOTIDE SEQUENCE [LARGE SCALE GENOMIC DNA]</scope>
    <source>
        <strain evidence="3 4">JBTF-M18</strain>
    </source>
</reference>
<feature type="transmembrane region" description="Helical" evidence="2">
    <location>
        <begin position="97"/>
        <end position="118"/>
    </location>
</feature>
<dbReference type="AlphaFoldDB" id="A0A6L7HWG8"/>
<evidence type="ECO:0000256" key="1">
    <source>
        <dbReference type="SAM" id="MobiDB-lite"/>
    </source>
</evidence>
<sequence>MQFIGSHHLIGSLPGADTPGSFSSHREAEFKRQLNTHTNKINSNNINTNINTNKINTSTNNSNREHDGWRSACRSSDEPHNAFKDRSWQHQEGRDPLVASLALISLAMLSLASGLLTIGA</sequence>
<keyword evidence="2" id="KW-0472">Membrane</keyword>